<organism evidence="3 4">
    <name type="scientific">Intestinirhabdus alba</name>
    <dbReference type="NCBI Taxonomy" id="2899544"/>
    <lineage>
        <taxon>Bacteria</taxon>
        <taxon>Pseudomonadati</taxon>
        <taxon>Pseudomonadota</taxon>
        <taxon>Gammaproteobacteria</taxon>
        <taxon>Enterobacterales</taxon>
        <taxon>Enterobacteriaceae</taxon>
        <taxon>Intestinirhabdus</taxon>
    </lineage>
</organism>
<keyword evidence="4" id="KW-1185">Reference proteome</keyword>
<evidence type="ECO:0000313" key="3">
    <source>
        <dbReference type="EMBL" id="MTH44963.1"/>
    </source>
</evidence>
<dbReference type="PANTHER" id="PTHR33420:SF34">
    <property type="entry name" value="MINOR FIMBRIAL SUBUNIT"/>
    <property type="match status" value="1"/>
</dbReference>
<dbReference type="InterPro" id="IPR036937">
    <property type="entry name" value="Adhesion_dom_fimbrial_sf"/>
</dbReference>
<comment type="caution">
    <text evidence="3">The sequence shown here is derived from an EMBL/GenBank/DDBJ whole genome shotgun (WGS) entry which is preliminary data.</text>
</comment>
<accession>A0A6L6IJT5</accession>
<name>A0A6L6IJT5_9ENTR</name>
<dbReference type="AlphaFoldDB" id="A0A6L6IJT5"/>
<dbReference type="InterPro" id="IPR050263">
    <property type="entry name" value="Bact_Fimbrial_Adh_Pro"/>
</dbReference>
<feature type="domain" description="Fimbrial-type adhesion" evidence="2">
    <location>
        <begin position="34"/>
        <end position="165"/>
    </location>
</feature>
<reference evidence="3 4" key="1">
    <citation type="submission" date="2019-11" db="EMBL/GenBank/DDBJ databases">
        <title>Escherichia alba sp. nov. isolated from the gut of plastic-eating superworms Zophobas atratus.</title>
        <authorList>
            <person name="Yang Y."/>
        </authorList>
    </citation>
    <scope>NUCLEOTIDE SEQUENCE [LARGE SCALE GENOMIC DNA]</scope>
    <source>
        <strain evidence="4">BIT-B35</strain>
    </source>
</reference>
<dbReference type="InterPro" id="IPR008966">
    <property type="entry name" value="Adhesion_dom_sf"/>
</dbReference>
<feature type="signal peptide" evidence="1">
    <location>
        <begin position="1"/>
        <end position="25"/>
    </location>
</feature>
<dbReference type="RefSeq" id="WP_155106650.1">
    <property type="nucleotide sequence ID" value="NZ_WMJZ01000001.1"/>
</dbReference>
<dbReference type="EMBL" id="WMJZ01000001">
    <property type="protein sequence ID" value="MTH44963.1"/>
    <property type="molecule type" value="Genomic_DNA"/>
</dbReference>
<evidence type="ECO:0000256" key="1">
    <source>
        <dbReference type="SAM" id="SignalP"/>
    </source>
</evidence>
<gene>
    <name evidence="3" type="ORF">GJV78_01510</name>
</gene>
<dbReference type="Pfam" id="PF00419">
    <property type="entry name" value="Fimbrial"/>
    <property type="match status" value="1"/>
</dbReference>
<feature type="chain" id="PRO_5027008798" evidence="1">
    <location>
        <begin position="26"/>
        <end position="165"/>
    </location>
</feature>
<sequence>MNALPVRVLALPLLLLLFSGGPAQAGTIAATLTVKVTVNAPPCNINDGRAITVDFGDEVMTSKVESGIYSQNVDYILDCAGAAADTLNMTIGGVGAGFDATVLQASQPDLGIRLSGDGKVIPLNTPLAIRRSAPPVLRAQLVKAPGGSLTAGAFSASATLTVAYQ</sequence>
<keyword evidence="1" id="KW-0732">Signal</keyword>
<dbReference type="OrthoDB" id="7007417at2"/>
<proteinExistence type="predicted"/>
<dbReference type="InterPro" id="IPR000259">
    <property type="entry name" value="Adhesion_dom_fimbrial"/>
</dbReference>
<protein>
    <submittedName>
        <fullName evidence="3">Fimbrial protein</fullName>
    </submittedName>
</protein>
<dbReference type="Gene3D" id="2.60.40.1090">
    <property type="entry name" value="Fimbrial-type adhesion domain"/>
    <property type="match status" value="1"/>
</dbReference>
<evidence type="ECO:0000259" key="2">
    <source>
        <dbReference type="Pfam" id="PF00419"/>
    </source>
</evidence>
<dbReference type="GO" id="GO:0043709">
    <property type="term" value="P:cell adhesion involved in single-species biofilm formation"/>
    <property type="evidence" value="ECO:0007669"/>
    <property type="project" value="TreeGrafter"/>
</dbReference>
<evidence type="ECO:0000313" key="4">
    <source>
        <dbReference type="Proteomes" id="UP000477739"/>
    </source>
</evidence>
<dbReference type="GO" id="GO:0009289">
    <property type="term" value="C:pilus"/>
    <property type="evidence" value="ECO:0007669"/>
    <property type="project" value="InterPro"/>
</dbReference>
<dbReference type="SUPFAM" id="SSF49401">
    <property type="entry name" value="Bacterial adhesins"/>
    <property type="match status" value="1"/>
</dbReference>
<dbReference type="PANTHER" id="PTHR33420">
    <property type="entry name" value="FIMBRIAL SUBUNIT ELFA-RELATED"/>
    <property type="match status" value="1"/>
</dbReference>
<dbReference type="Proteomes" id="UP000477739">
    <property type="component" value="Unassembled WGS sequence"/>
</dbReference>